<evidence type="ECO:0000256" key="11">
    <source>
        <dbReference type="ARBA" id="ARBA00023136"/>
    </source>
</evidence>
<evidence type="ECO:0000256" key="17">
    <source>
        <dbReference type="SAM" id="MobiDB-lite"/>
    </source>
</evidence>
<dbReference type="GO" id="GO:0015891">
    <property type="term" value="P:siderophore transport"/>
    <property type="evidence" value="ECO:0007669"/>
    <property type="project" value="InterPro"/>
</dbReference>
<dbReference type="Proteomes" id="UP000077173">
    <property type="component" value="Unassembled WGS sequence"/>
</dbReference>
<comment type="caution">
    <text evidence="20">The sequence shown here is derived from an EMBL/GenBank/DDBJ whole genome shotgun (WGS) entry which is preliminary data.</text>
</comment>
<protein>
    <submittedName>
        <fullName evidence="20">TonB-dependent receptor</fullName>
    </submittedName>
</protein>
<dbReference type="InterPro" id="IPR010917">
    <property type="entry name" value="TonB_rcpt_CS"/>
</dbReference>
<accession>A0A176YML0</accession>
<feature type="region of interest" description="Disordered" evidence="17">
    <location>
        <begin position="346"/>
        <end position="369"/>
    </location>
</feature>
<evidence type="ECO:0000256" key="12">
    <source>
        <dbReference type="ARBA" id="ARBA00023170"/>
    </source>
</evidence>
<dbReference type="NCBIfam" id="TIGR01783">
    <property type="entry name" value="TonB-siderophor"/>
    <property type="match status" value="1"/>
</dbReference>
<evidence type="ECO:0000259" key="18">
    <source>
        <dbReference type="Pfam" id="PF00593"/>
    </source>
</evidence>
<keyword evidence="12 20" id="KW-0675">Receptor</keyword>
<evidence type="ECO:0000256" key="2">
    <source>
        <dbReference type="ARBA" id="ARBA00009810"/>
    </source>
</evidence>
<dbReference type="PROSITE" id="PS01156">
    <property type="entry name" value="TONB_DEPENDENT_REC_2"/>
    <property type="match status" value="1"/>
</dbReference>
<dbReference type="Gene3D" id="2.40.170.20">
    <property type="entry name" value="TonB-dependent receptor, beta-barrel domain"/>
    <property type="match status" value="1"/>
</dbReference>
<evidence type="ECO:0000256" key="7">
    <source>
        <dbReference type="ARBA" id="ARBA00022729"/>
    </source>
</evidence>
<dbReference type="InterPro" id="IPR012910">
    <property type="entry name" value="Plug_dom"/>
</dbReference>
<evidence type="ECO:0000313" key="21">
    <source>
        <dbReference type="Proteomes" id="UP000077173"/>
    </source>
</evidence>
<keyword evidence="10 16" id="KW-0798">TonB box</keyword>
<dbReference type="CDD" id="cd01347">
    <property type="entry name" value="ligand_gated_channel"/>
    <property type="match status" value="1"/>
</dbReference>
<evidence type="ECO:0000256" key="5">
    <source>
        <dbReference type="ARBA" id="ARBA00022496"/>
    </source>
</evidence>
<evidence type="ECO:0000313" key="20">
    <source>
        <dbReference type="EMBL" id="OAF07373.1"/>
    </source>
</evidence>
<organism evidence="20 21">
    <name type="scientific">Bradyrhizobium neotropicale</name>
    <dbReference type="NCBI Taxonomy" id="1497615"/>
    <lineage>
        <taxon>Bacteria</taxon>
        <taxon>Pseudomonadati</taxon>
        <taxon>Pseudomonadota</taxon>
        <taxon>Alphaproteobacteria</taxon>
        <taxon>Hyphomicrobiales</taxon>
        <taxon>Nitrobacteraceae</taxon>
        <taxon>Bradyrhizobium</taxon>
    </lineage>
</organism>
<comment type="subcellular location">
    <subcellularLocation>
        <location evidence="1 14">Cell outer membrane</location>
        <topology evidence="1 14">Multi-pass membrane protein</topology>
    </subcellularLocation>
</comment>
<feature type="compositionally biased region" description="Polar residues" evidence="17">
    <location>
        <begin position="346"/>
        <end position="360"/>
    </location>
</feature>
<keyword evidence="4 14" id="KW-1134">Transmembrane beta strand</keyword>
<keyword evidence="11 14" id="KW-0472">Membrane</keyword>
<keyword evidence="6 14" id="KW-0812">Transmembrane</keyword>
<evidence type="ECO:0000256" key="16">
    <source>
        <dbReference type="RuleBase" id="RU003357"/>
    </source>
</evidence>
<dbReference type="InterPro" id="IPR036942">
    <property type="entry name" value="Beta-barrel_TonB_sf"/>
</dbReference>
<evidence type="ECO:0000259" key="19">
    <source>
        <dbReference type="Pfam" id="PF07715"/>
    </source>
</evidence>
<keyword evidence="9" id="KW-0406">Ion transport</keyword>
<keyword evidence="13 14" id="KW-0998">Cell outer membrane</keyword>
<evidence type="ECO:0000256" key="13">
    <source>
        <dbReference type="ARBA" id="ARBA00023237"/>
    </source>
</evidence>
<evidence type="ECO:0000256" key="15">
    <source>
        <dbReference type="PROSITE-ProRule" id="PRU10144"/>
    </source>
</evidence>
<proteinExistence type="inferred from homology"/>
<dbReference type="SUPFAM" id="SSF56935">
    <property type="entry name" value="Porins"/>
    <property type="match status" value="1"/>
</dbReference>
<dbReference type="InterPro" id="IPR000531">
    <property type="entry name" value="Beta-barrel_TonB"/>
</dbReference>
<dbReference type="Gene3D" id="2.170.130.10">
    <property type="entry name" value="TonB-dependent receptor, plug domain"/>
    <property type="match status" value="1"/>
</dbReference>
<evidence type="ECO:0000256" key="4">
    <source>
        <dbReference type="ARBA" id="ARBA00022452"/>
    </source>
</evidence>
<dbReference type="EMBL" id="LSEF01000114">
    <property type="protein sequence ID" value="OAF07373.1"/>
    <property type="molecule type" value="Genomic_DNA"/>
</dbReference>
<evidence type="ECO:0000256" key="3">
    <source>
        <dbReference type="ARBA" id="ARBA00022448"/>
    </source>
</evidence>
<keyword evidence="7" id="KW-0732">Signal</keyword>
<keyword evidence="21" id="KW-1185">Reference proteome</keyword>
<evidence type="ECO:0000256" key="6">
    <source>
        <dbReference type="ARBA" id="ARBA00022692"/>
    </source>
</evidence>
<feature type="compositionally biased region" description="Low complexity" evidence="17">
    <location>
        <begin position="1"/>
        <end position="29"/>
    </location>
</feature>
<evidence type="ECO:0000256" key="8">
    <source>
        <dbReference type="ARBA" id="ARBA00023004"/>
    </source>
</evidence>
<gene>
    <name evidence="20" type="ORF">AXW67_31130</name>
</gene>
<reference evidence="20 21" key="1">
    <citation type="submission" date="2016-02" db="EMBL/GenBank/DDBJ databases">
        <title>Draft genome sequence of the strain BR 10247T Bradyrhizobium neotropicale isolated from nodules of Centrolobium paraense.</title>
        <authorList>
            <person name="Simoes-Araujo J.L."/>
            <person name="Barauna A.C."/>
            <person name="Silva K."/>
            <person name="Zilli J.E."/>
        </authorList>
    </citation>
    <scope>NUCLEOTIDE SEQUENCE [LARGE SCALE GENOMIC DNA]</scope>
    <source>
        <strain evidence="20 21">BR 10247</strain>
    </source>
</reference>
<dbReference type="PANTHER" id="PTHR32552">
    <property type="entry name" value="FERRICHROME IRON RECEPTOR-RELATED"/>
    <property type="match status" value="1"/>
</dbReference>
<dbReference type="GO" id="GO:0009279">
    <property type="term" value="C:cell outer membrane"/>
    <property type="evidence" value="ECO:0007669"/>
    <property type="project" value="UniProtKB-SubCell"/>
</dbReference>
<keyword evidence="8" id="KW-0408">Iron</keyword>
<feature type="short sequence motif" description="TonB C-terminal box" evidence="15">
    <location>
        <begin position="701"/>
        <end position="718"/>
    </location>
</feature>
<dbReference type="PROSITE" id="PS52016">
    <property type="entry name" value="TONB_DEPENDENT_REC_3"/>
    <property type="match status" value="1"/>
</dbReference>
<comment type="similarity">
    <text evidence="2 14 16">Belongs to the TonB-dependent receptor family.</text>
</comment>
<evidence type="ECO:0000256" key="9">
    <source>
        <dbReference type="ARBA" id="ARBA00023065"/>
    </source>
</evidence>
<keyword evidence="3 14" id="KW-0813">Transport</keyword>
<dbReference type="PANTHER" id="PTHR32552:SF82">
    <property type="entry name" value="FCUA PROTEIN"/>
    <property type="match status" value="1"/>
</dbReference>
<dbReference type="Pfam" id="PF00593">
    <property type="entry name" value="TonB_dep_Rec_b-barrel"/>
    <property type="match status" value="1"/>
</dbReference>
<feature type="domain" description="TonB-dependent receptor-like beta-barrel" evidence="18">
    <location>
        <begin position="307"/>
        <end position="688"/>
    </location>
</feature>
<dbReference type="InterPro" id="IPR010105">
    <property type="entry name" value="TonB_sidphr_rcpt"/>
</dbReference>
<evidence type="ECO:0000256" key="14">
    <source>
        <dbReference type="PROSITE-ProRule" id="PRU01360"/>
    </source>
</evidence>
<feature type="domain" description="TonB-dependent receptor plug" evidence="19">
    <location>
        <begin position="76"/>
        <end position="171"/>
    </location>
</feature>
<dbReference type="InterPro" id="IPR039426">
    <property type="entry name" value="TonB-dep_rcpt-like"/>
</dbReference>
<dbReference type="AlphaFoldDB" id="A0A176YML0"/>
<dbReference type="InterPro" id="IPR037066">
    <property type="entry name" value="Plug_dom_sf"/>
</dbReference>
<keyword evidence="5" id="KW-0410">Iron transport</keyword>
<dbReference type="GO" id="GO:0015344">
    <property type="term" value="F:siderophore uptake transmembrane transporter activity"/>
    <property type="evidence" value="ECO:0007669"/>
    <property type="project" value="TreeGrafter"/>
</dbReference>
<evidence type="ECO:0000256" key="10">
    <source>
        <dbReference type="ARBA" id="ARBA00023077"/>
    </source>
</evidence>
<dbReference type="GO" id="GO:0038023">
    <property type="term" value="F:signaling receptor activity"/>
    <property type="evidence" value="ECO:0007669"/>
    <property type="project" value="InterPro"/>
</dbReference>
<feature type="region of interest" description="Disordered" evidence="17">
    <location>
        <begin position="1"/>
        <end position="44"/>
    </location>
</feature>
<name>A0A176YML0_9BRAD</name>
<sequence length="718" mass="76486">MVVESPSPRRATASSQRRPSQASRAGSPRQTASRDNVAAPPAPSLGAQRAALPQAFAGGQVARGAQLGLLGNKDYMATPFSVTSYTEQTIRDQQATSVAEVLTNSDPSVRAAIGSSNRYDAMTIRGFRVENSEIALNGLYGLVPNYRVNPAPIERIELFKGPAAFLYGMAPQGSIGGSVNVVTKRAGDDPLTRLTAGYMSNARFGTELDVARRYGEQKEWGVRFNGAMDGGNTTIDRQSVRDGAGSLGVDYRGERFRWSADIIYQDDWMRAAARGYTPVAGIAVPAAPDPRINLAQPFDYARANSITGLTRAEYDLTSDITVFGAIGGNRFGFDKREAPGATILNTAGDASSTSRFQTGRSEAVSGEAGVRSRFDTGPVAHEVVVSGSSLQRTDWLGQTNYANYLTNIYTPTLLAIPGTPISSFPEGKSGSLDLQSVGVADTLSVMNGQLQLIVGARQQKVVSSSFDTVSGLETAHYGQSATSPSVALLVRPIQQLSLYASYIEGLTPGPTPPTGAANPNQVFAPFKTRQYEVGTKLDLGGFGASLAAFQISLPAGVTDPVTKIFSLDGGQRHRGIELNTFGVVAPGVRVLGGVTFLDARLTSTAGHVNDGHHAVGAPDLQGNLGVEWDMPFLPGLTATARTIYTNRAYVSADNVQSVPSWMTFDIGARYATRIAERPTTFRASITNLFDKRYWIANPTGYVISGMPRTAWLSMTVDF</sequence>
<evidence type="ECO:0000256" key="1">
    <source>
        <dbReference type="ARBA" id="ARBA00004571"/>
    </source>
</evidence>
<dbReference type="Pfam" id="PF07715">
    <property type="entry name" value="Plug"/>
    <property type="match status" value="1"/>
</dbReference>